<keyword evidence="8 10" id="KW-0472">Membrane</keyword>
<evidence type="ECO:0000256" key="2">
    <source>
        <dbReference type="ARBA" id="ARBA00005982"/>
    </source>
</evidence>
<keyword evidence="3" id="KW-0813">Transport</keyword>
<evidence type="ECO:0000256" key="9">
    <source>
        <dbReference type="ARBA" id="ARBA00078114"/>
    </source>
</evidence>
<feature type="transmembrane region" description="Helical" evidence="10">
    <location>
        <begin position="482"/>
        <end position="501"/>
    </location>
</feature>
<accession>A0A8K0P1I4</accession>
<feature type="transmembrane region" description="Helical" evidence="10">
    <location>
        <begin position="115"/>
        <end position="134"/>
    </location>
</feature>
<dbReference type="GO" id="GO:0022857">
    <property type="term" value="F:transmembrane transporter activity"/>
    <property type="evidence" value="ECO:0007669"/>
    <property type="project" value="InterPro"/>
</dbReference>
<feature type="transmembrane region" description="Helical" evidence="10">
    <location>
        <begin position="378"/>
        <end position="395"/>
    </location>
</feature>
<dbReference type="CDD" id="cd17347">
    <property type="entry name" value="MFS_SLC15A1_2_like"/>
    <property type="match status" value="1"/>
</dbReference>
<evidence type="ECO:0000256" key="5">
    <source>
        <dbReference type="ARBA" id="ARBA00022856"/>
    </source>
</evidence>
<dbReference type="FunFam" id="1.20.1250.20:FF:000049">
    <property type="entry name" value="Solute carrier family 15 member 2"/>
    <property type="match status" value="1"/>
</dbReference>
<gene>
    <name evidence="11" type="ORF">J437_LFUL009195</name>
</gene>
<dbReference type="GO" id="GO:0006857">
    <property type="term" value="P:oligopeptide transport"/>
    <property type="evidence" value="ECO:0007669"/>
    <property type="project" value="InterPro"/>
</dbReference>
<evidence type="ECO:0000256" key="6">
    <source>
        <dbReference type="ARBA" id="ARBA00022927"/>
    </source>
</evidence>
<dbReference type="Pfam" id="PF00854">
    <property type="entry name" value="PTR2"/>
    <property type="match status" value="2"/>
</dbReference>
<dbReference type="SUPFAM" id="SSF103473">
    <property type="entry name" value="MFS general substrate transporter"/>
    <property type="match status" value="1"/>
</dbReference>
<dbReference type="AlphaFoldDB" id="A0A8K0P1I4"/>
<dbReference type="PANTHER" id="PTHR11654">
    <property type="entry name" value="OLIGOPEPTIDE TRANSPORTER-RELATED"/>
    <property type="match status" value="1"/>
</dbReference>
<feature type="transmembrane region" description="Helical" evidence="10">
    <location>
        <begin position="85"/>
        <end position="103"/>
    </location>
</feature>
<reference evidence="11" key="1">
    <citation type="submission" date="2013-04" db="EMBL/GenBank/DDBJ databases">
        <authorList>
            <person name="Qu J."/>
            <person name="Murali S.C."/>
            <person name="Bandaranaike D."/>
            <person name="Bellair M."/>
            <person name="Blankenburg K."/>
            <person name="Chao H."/>
            <person name="Dinh H."/>
            <person name="Doddapaneni H."/>
            <person name="Downs B."/>
            <person name="Dugan-Rocha S."/>
            <person name="Elkadiri S."/>
            <person name="Gnanaolivu R.D."/>
            <person name="Hernandez B."/>
            <person name="Javaid M."/>
            <person name="Jayaseelan J.C."/>
            <person name="Lee S."/>
            <person name="Li M."/>
            <person name="Ming W."/>
            <person name="Munidasa M."/>
            <person name="Muniz J."/>
            <person name="Nguyen L."/>
            <person name="Ongeri F."/>
            <person name="Osuji N."/>
            <person name="Pu L.-L."/>
            <person name="Puazo M."/>
            <person name="Qu C."/>
            <person name="Quiroz J."/>
            <person name="Raj R."/>
            <person name="Weissenberger G."/>
            <person name="Xin Y."/>
            <person name="Zou X."/>
            <person name="Han Y."/>
            <person name="Richards S."/>
            <person name="Worley K."/>
            <person name="Muzny D."/>
            <person name="Gibbs R."/>
        </authorList>
    </citation>
    <scope>NUCLEOTIDE SEQUENCE</scope>
    <source>
        <strain evidence="11">Sampled in the wild</strain>
    </source>
</reference>
<feature type="transmembrane region" description="Helical" evidence="10">
    <location>
        <begin position="630"/>
        <end position="652"/>
    </location>
</feature>
<evidence type="ECO:0000256" key="3">
    <source>
        <dbReference type="ARBA" id="ARBA00022448"/>
    </source>
</evidence>
<evidence type="ECO:0000313" key="11">
    <source>
        <dbReference type="EMBL" id="KAG8230076.1"/>
    </source>
</evidence>
<dbReference type="Proteomes" id="UP000792457">
    <property type="component" value="Unassembled WGS sequence"/>
</dbReference>
<evidence type="ECO:0000256" key="7">
    <source>
        <dbReference type="ARBA" id="ARBA00022989"/>
    </source>
</evidence>
<feature type="transmembrane region" description="Helical" evidence="10">
    <location>
        <begin position="344"/>
        <end position="366"/>
    </location>
</feature>
<dbReference type="Gene3D" id="1.20.1250.20">
    <property type="entry name" value="MFS general substrate transporter like domains"/>
    <property type="match status" value="2"/>
</dbReference>
<protein>
    <recommendedName>
        <fullName evidence="9">Oligopeptide transporter 1</fullName>
    </recommendedName>
</protein>
<proteinExistence type="inferred from homology"/>
<dbReference type="OrthoDB" id="8904098at2759"/>
<organism evidence="11 12">
    <name type="scientific">Ladona fulva</name>
    <name type="common">Scarce chaser dragonfly</name>
    <name type="synonym">Libellula fulva</name>
    <dbReference type="NCBI Taxonomy" id="123851"/>
    <lineage>
        <taxon>Eukaryota</taxon>
        <taxon>Metazoa</taxon>
        <taxon>Ecdysozoa</taxon>
        <taxon>Arthropoda</taxon>
        <taxon>Hexapoda</taxon>
        <taxon>Insecta</taxon>
        <taxon>Pterygota</taxon>
        <taxon>Palaeoptera</taxon>
        <taxon>Odonata</taxon>
        <taxon>Epiprocta</taxon>
        <taxon>Anisoptera</taxon>
        <taxon>Libelluloidea</taxon>
        <taxon>Libellulidae</taxon>
        <taxon>Ladona</taxon>
    </lineage>
</organism>
<keyword evidence="6" id="KW-0653">Protein transport</keyword>
<feature type="transmembrane region" description="Helical" evidence="10">
    <location>
        <begin position="296"/>
        <end position="314"/>
    </location>
</feature>
<comment type="subcellular location">
    <subcellularLocation>
        <location evidence="1">Membrane</location>
        <topology evidence="1">Multi-pass membrane protein</topology>
    </subcellularLocation>
</comment>
<keyword evidence="4 10" id="KW-0812">Transmembrane</keyword>
<dbReference type="GO" id="GO:0015031">
    <property type="term" value="P:protein transport"/>
    <property type="evidence" value="ECO:0007669"/>
    <property type="project" value="UniProtKB-KW"/>
</dbReference>
<evidence type="ECO:0000256" key="8">
    <source>
        <dbReference type="ARBA" id="ARBA00023136"/>
    </source>
</evidence>
<keyword evidence="5" id="KW-0571">Peptide transport</keyword>
<dbReference type="PROSITE" id="PS01022">
    <property type="entry name" value="PTR2_1"/>
    <property type="match status" value="1"/>
</dbReference>
<dbReference type="EMBL" id="KZ308463">
    <property type="protein sequence ID" value="KAG8230076.1"/>
    <property type="molecule type" value="Genomic_DNA"/>
</dbReference>
<sequence>MVNDRDLADPIGGSKEKEAFSNGTIETIGEQKDVETQQKKVKYPKHVFFIIGNEFCERFTYYGIRTILSIYASTMLGYSKTDATVIYHTFVLLCYFTPIFGAMLADTFLGRFRTIFYVSLVYAVGNIVLSVGAIPDLRGGAVPATIVGLLLIAAGTGGIKPCVSSFGGDQFVLPEQEKQQKQFFSVFYFAINSGSLISTFLTPVLRQDVKCFGETTCYFIAFGVPAIFMLVALALFLVGKSMYTMKKPEGNLMLRLVKLMNHSVVQKVKSKGPKKDHWLDYGSDQYEQSFIDDVKLAFKVLALFVPLPIFWALYDQQGSRWTFQAQQMNGALGSYTLKPDQMQVVNPLLILLFIPFFESVIYPLFAKCNLLTKAIQRIFVGGCLAAVAFLVSGFVDLKLEPSLAVMPSSGQGQLRIFNSVNQNCNITITNGDDIKNFELPPLGMEAMQHLEAHGNTSSTIKLSACGDLEDTLLITEGKAYEYFLFAGIMLAVMIIFLWMSWNYQYVIILDNDNVEKKDDTELSKKQETASDNSSIDEDDNRAIFSENDIQSIEVKDKDGKSEDIKKNGYKHLEPGDYKLFINSQSLESVHLGQGGVYSLVVMSDGKNIQSKLQTVTPYNDVHMMWLLPQYLIITAGEIMFSITGLEFAFTQAPASMKSLVSACWLLTDSFGNAIVIIIAEAKIFDKQVN</sequence>
<feature type="transmembrane region" description="Helical" evidence="10">
    <location>
        <begin position="658"/>
        <end position="679"/>
    </location>
</feature>
<keyword evidence="7 10" id="KW-1133">Transmembrane helix</keyword>
<evidence type="ECO:0000256" key="1">
    <source>
        <dbReference type="ARBA" id="ARBA00004141"/>
    </source>
</evidence>
<comment type="similarity">
    <text evidence="2">Belongs to the major facilitator superfamily. Proton-dependent oligopeptide transporter (POT/PTR) (TC 2.A.17) family.</text>
</comment>
<keyword evidence="12" id="KW-1185">Reference proteome</keyword>
<comment type="caution">
    <text evidence="11">The sequence shown here is derived from an EMBL/GenBank/DDBJ whole genome shotgun (WGS) entry which is preliminary data.</text>
</comment>
<evidence type="ECO:0000256" key="4">
    <source>
        <dbReference type="ARBA" id="ARBA00022692"/>
    </source>
</evidence>
<feature type="transmembrane region" description="Helical" evidence="10">
    <location>
        <begin position="140"/>
        <end position="163"/>
    </location>
</feature>
<evidence type="ECO:0000313" key="12">
    <source>
        <dbReference type="Proteomes" id="UP000792457"/>
    </source>
</evidence>
<feature type="transmembrane region" description="Helical" evidence="10">
    <location>
        <begin position="183"/>
        <end position="206"/>
    </location>
</feature>
<feature type="transmembrane region" description="Helical" evidence="10">
    <location>
        <begin position="218"/>
        <end position="238"/>
    </location>
</feature>
<name>A0A8K0P1I4_LADFU</name>
<reference evidence="11" key="2">
    <citation type="submission" date="2017-10" db="EMBL/GenBank/DDBJ databases">
        <title>Ladona fulva Genome sequencing and assembly.</title>
        <authorList>
            <person name="Murali S."/>
            <person name="Richards S."/>
            <person name="Bandaranaike D."/>
            <person name="Bellair M."/>
            <person name="Blankenburg K."/>
            <person name="Chao H."/>
            <person name="Dinh H."/>
            <person name="Doddapaneni H."/>
            <person name="Dugan-Rocha S."/>
            <person name="Elkadiri S."/>
            <person name="Gnanaolivu R."/>
            <person name="Hernandez B."/>
            <person name="Skinner E."/>
            <person name="Javaid M."/>
            <person name="Lee S."/>
            <person name="Li M."/>
            <person name="Ming W."/>
            <person name="Munidasa M."/>
            <person name="Muniz J."/>
            <person name="Nguyen L."/>
            <person name="Hughes D."/>
            <person name="Osuji N."/>
            <person name="Pu L.-L."/>
            <person name="Puazo M."/>
            <person name="Qu C."/>
            <person name="Quiroz J."/>
            <person name="Raj R."/>
            <person name="Weissenberger G."/>
            <person name="Xin Y."/>
            <person name="Zou X."/>
            <person name="Han Y."/>
            <person name="Worley K."/>
            <person name="Muzny D."/>
            <person name="Gibbs R."/>
        </authorList>
    </citation>
    <scope>NUCLEOTIDE SEQUENCE</scope>
    <source>
        <strain evidence="11">Sampled in the wild</strain>
    </source>
</reference>
<dbReference type="InterPro" id="IPR036259">
    <property type="entry name" value="MFS_trans_sf"/>
</dbReference>
<dbReference type="GO" id="GO:0016020">
    <property type="term" value="C:membrane"/>
    <property type="evidence" value="ECO:0007669"/>
    <property type="project" value="UniProtKB-SubCell"/>
</dbReference>
<evidence type="ECO:0000256" key="10">
    <source>
        <dbReference type="SAM" id="Phobius"/>
    </source>
</evidence>
<dbReference type="InterPro" id="IPR000109">
    <property type="entry name" value="POT_fam"/>
</dbReference>
<dbReference type="InterPro" id="IPR018456">
    <property type="entry name" value="PTR2_symporter_CS"/>
</dbReference>